<dbReference type="GO" id="GO:0005524">
    <property type="term" value="F:ATP binding"/>
    <property type="evidence" value="ECO:0007669"/>
    <property type="project" value="InterPro"/>
</dbReference>
<dbReference type="Proteomes" id="UP000233837">
    <property type="component" value="Unassembled WGS sequence"/>
</dbReference>
<keyword evidence="1" id="KW-0812">Transmembrane</keyword>
<keyword evidence="1" id="KW-0472">Membrane</keyword>
<name>A0A2I0W2N8_9ASPA</name>
<feature type="transmembrane region" description="Helical" evidence="1">
    <location>
        <begin position="97"/>
        <end position="118"/>
    </location>
</feature>
<dbReference type="InterPro" id="IPR027417">
    <property type="entry name" value="P-loop_NTPase"/>
</dbReference>
<dbReference type="Gene3D" id="3.40.50.300">
    <property type="entry name" value="P-loop containing nucleotide triphosphate hydrolases"/>
    <property type="match status" value="1"/>
</dbReference>
<feature type="domain" description="DEAD/DEAH-box helicase" evidence="2">
    <location>
        <begin position="53"/>
        <end position="108"/>
    </location>
</feature>
<evidence type="ECO:0000313" key="4">
    <source>
        <dbReference type="Proteomes" id="UP000233837"/>
    </source>
</evidence>
<dbReference type="GO" id="GO:0003676">
    <property type="term" value="F:nucleic acid binding"/>
    <property type="evidence" value="ECO:0007669"/>
    <property type="project" value="InterPro"/>
</dbReference>
<evidence type="ECO:0000259" key="2">
    <source>
        <dbReference type="Pfam" id="PF00270"/>
    </source>
</evidence>
<reference evidence="3 4" key="2">
    <citation type="journal article" date="2017" name="Nature">
        <title>The Apostasia genome and the evolution of orchids.</title>
        <authorList>
            <person name="Zhang G.Q."/>
            <person name="Liu K.W."/>
            <person name="Li Z."/>
            <person name="Lohaus R."/>
            <person name="Hsiao Y.Y."/>
            <person name="Niu S.C."/>
            <person name="Wang J.Y."/>
            <person name="Lin Y.C."/>
            <person name="Xu Q."/>
            <person name="Chen L.J."/>
            <person name="Yoshida K."/>
            <person name="Fujiwara S."/>
            <person name="Wang Z.W."/>
            <person name="Zhang Y.Q."/>
            <person name="Mitsuda N."/>
            <person name="Wang M."/>
            <person name="Liu G.H."/>
            <person name="Pecoraro L."/>
            <person name="Huang H.X."/>
            <person name="Xiao X.J."/>
            <person name="Lin M."/>
            <person name="Wu X.Y."/>
            <person name="Wu W.L."/>
            <person name="Chen Y.Y."/>
            <person name="Chang S.B."/>
            <person name="Sakamoto S."/>
            <person name="Ohme-Takagi M."/>
            <person name="Yagi M."/>
            <person name="Zeng S.J."/>
            <person name="Shen C.Y."/>
            <person name="Yeh C.M."/>
            <person name="Luo Y.B."/>
            <person name="Tsai W.C."/>
            <person name="Van de Peer Y."/>
            <person name="Liu Z.J."/>
        </authorList>
    </citation>
    <scope>NUCLEOTIDE SEQUENCE [LARGE SCALE GENOMIC DNA]</scope>
    <source>
        <tissue evidence="3">The whole plant</tissue>
    </source>
</reference>
<dbReference type="SUPFAM" id="SSF52540">
    <property type="entry name" value="P-loop containing nucleoside triphosphate hydrolases"/>
    <property type="match status" value="1"/>
</dbReference>
<protein>
    <submittedName>
        <fullName evidence="3">DEAD-box ATP-dependent RNA helicase 32</fullName>
    </submittedName>
</protein>
<dbReference type="Pfam" id="PF00270">
    <property type="entry name" value="DEAD"/>
    <property type="match status" value="1"/>
</dbReference>
<dbReference type="PANTHER" id="PTHR47957:SF3">
    <property type="entry name" value="ATP-DEPENDENT HELICASE HRQ1"/>
    <property type="match status" value="1"/>
</dbReference>
<keyword evidence="3" id="KW-0378">Hydrolase</keyword>
<organism evidence="3 4">
    <name type="scientific">Dendrobium catenatum</name>
    <dbReference type="NCBI Taxonomy" id="906689"/>
    <lineage>
        <taxon>Eukaryota</taxon>
        <taxon>Viridiplantae</taxon>
        <taxon>Streptophyta</taxon>
        <taxon>Embryophyta</taxon>
        <taxon>Tracheophyta</taxon>
        <taxon>Spermatophyta</taxon>
        <taxon>Magnoliopsida</taxon>
        <taxon>Liliopsida</taxon>
        <taxon>Asparagales</taxon>
        <taxon>Orchidaceae</taxon>
        <taxon>Epidendroideae</taxon>
        <taxon>Malaxideae</taxon>
        <taxon>Dendrobiinae</taxon>
        <taxon>Dendrobium</taxon>
    </lineage>
</organism>
<dbReference type="GO" id="GO:0006289">
    <property type="term" value="P:nucleotide-excision repair"/>
    <property type="evidence" value="ECO:0007669"/>
    <property type="project" value="TreeGrafter"/>
</dbReference>
<proteinExistence type="predicted"/>
<sequence length="158" mass="17290">MVDHLRKGMGIFGQIIHIEEINEKLAVHVDVPNSLANVSKAALRRIGITRLYSHQAEAIKSSLSGKNVVVATSTSSGKSLCYNIPVIEALSKDMEACAIYIFPTKLLAIPFLTVPFFVVRLWCCCAFPLFWAAVLGGCLGCLFDFFSLFIVMFSAVGK</sequence>
<feature type="transmembrane region" description="Helical" evidence="1">
    <location>
        <begin position="130"/>
        <end position="156"/>
    </location>
</feature>
<keyword evidence="3" id="KW-0067">ATP-binding</keyword>
<evidence type="ECO:0000256" key="1">
    <source>
        <dbReference type="SAM" id="Phobius"/>
    </source>
</evidence>
<dbReference type="GO" id="GO:0043138">
    <property type="term" value="F:3'-5' DNA helicase activity"/>
    <property type="evidence" value="ECO:0007669"/>
    <property type="project" value="TreeGrafter"/>
</dbReference>
<keyword evidence="4" id="KW-1185">Reference proteome</keyword>
<dbReference type="PANTHER" id="PTHR47957">
    <property type="entry name" value="ATP-DEPENDENT HELICASE HRQ1"/>
    <property type="match status" value="1"/>
</dbReference>
<dbReference type="GO" id="GO:0005634">
    <property type="term" value="C:nucleus"/>
    <property type="evidence" value="ECO:0007669"/>
    <property type="project" value="TreeGrafter"/>
</dbReference>
<dbReference type="InterPro" id="IPR011545">
    <property type="entry name" value="DEAD/DEAH_box_helicase_dom"/>
</dbReference>
<dbReference type="GO" id="GO:0036297">
    <property type="term" value="P:interstrand cross-link repair"/>
    <property type="evidence" value="ECO:0007669"/>
    <property type="project" value="TreeGrafter"/>
</dbReference>
<reference evidence="3 4" key="1">
    <citation type="journal article" date="2016" name="Sci. Rep.">
        <title>The Dendrobium catenatum Lindl. genome sequence provides insights into polysaccharide synthase, floral development and adaptive evolution.</title>
        <authorList>
            <person name="Zhang G.Q."/>
            <person name="Xu Q."/>
            <person name="Bian C."/>
            <person name="Tsai W.C."/>
            <person name="Yeh C.M."/>
            <person name="Liu K.W."/>
            <person name="Yoshida K."/>
            <person name="Zhang L.S."/>
            <person name="Chang S.B."/>
            <person name="Chen F."/>
            <person name="Shi Y."/>
            <person name="Su Y.Y."/>
            <person name="Zhang Y.Q."/>
            <person name="Chen L.J."/>
            <person name="Yin Y."/>
            <person name="Lin M."/>
            <person name="Huang H."/>
            <person name="Deng H."/>
            <person name="Wang Z.W."/>
            <person name="Zhu S.L."/>
            <person name="Zhao X."/>
            <person name="Deng C."/>
            <person name="Niu S.C."/>
            <person name="Huang J."/>
            <person name="Wang M."/>
            <person name="Liu G.H."/>
            <person name="Yang H.J."/>
            <person name="Xiao X.J."/>
            <person name="Hsiao Y.Y."/>
            <person name="Wu W.L."/>
            <person name="Chen Y.Y."/>
            <person name="Mitsuda N."/>
            <person name="Ohme-Takagi M."/>
            <person name="Luo Y.B."/>
            <person name="Van de Peer Y."/>
            <person name="Liu Z.J."/>
        </authorList>
    </citation>
    <scope>NUCLEOTIDE SEQUENCE [LARGE SCALE GENOMIC DNA]</scope>
    <source>
        <tissue evidence="3">The whole plant</tissue>
    </source>
</reference>
<evidence type="ECO:0000313" key="3">
    <source>
        <dbReference type="EMBL" id="PKU69922.1"/>
    </source>
</evidence>
<accession>A0A2I0W2N8</accession>
<keyword evidence="1" id="KW-1133">Transmembrane helix</keyword>
<keyword evidence="3" id="KW-0347">Helicase</keyword>
<gene>
    <name evidence="3" type="ORF">MA16_Dca017194</name>
</gene>
<dbReference type="EMBL" id="KZ502978">
    <property type="protein sequence ID" value="PKU69922.1"/>
    <property type="molecule type" value="Genomic_DNA"/>
</dbReference>
<keyword evidence="3" id="KW-0547">Nucleotide-binding</keyword>
<dbReference type="AlphaFoldDB" id="A0A2I0W2N8"/>